<dbReference type="InterPro" id="IPR012951">
    <property type="entry name" value="BBE"/>
</dbReference>
<keyword evidence="5" id="KW-0560">Oxidoreductase</keyword>
<feature type="domain" description="FAD-binding PCMH-type" evidence="6">
    <location>
        <begin position="1"/>
        <end position="165"/>
    </location>
</feature>
<dbReference type="InterPro" id="IPR036318">
    <property type="entry name" value="FAD-bd_PCMH-like_sf"/>
</dbReference>
<dbReference type="GO" id="GO:0071949">
    <property type="term" value="F:FAD binding"/>
    <property type="evidence" value="ECO:0007669"/>
    <property type="project" value="InterPro"/>
</dbReference>
<keyword evidence="3" id="KW-0285">Flavoprotein</keyword>
<comment type="cofactor">
    <cofactor evidence="1">
        <name>FAD</name>
        <dbReference type="ChEBI" id="CHEBI:57692"/>
    </cofactor>
</comment>
<dbReference type="EMBL" id="GIBP01002805">
    <property type="protein sequence ID" value="NDV31774.1"/>
    <property type="molecule type" value="Transcribed_RNA"/>
</dbReference>
<name>A0A6B2L472_9EUKA</name>
<evidence type="ECO:0000256" key="4">
    <source>
        <dbReference type="ARBA" id="ARBA00022827"/>
    </source>
</evidence>
<dbReference type="Gene3D" id="3.30.465.10">
    <property type="match status" value="2"/>
</dbReference>
<dbReference type="SUPFAM" id="SSF56176">
    <property type="entry name" value="FAD-binding/transporter-associated domain-like"/>
    <property type="match status" value="1"/>
</dbReference>
<accession>A0A6B2L472</accession>
<dbReference type="InterPro" id="IPR050416">
    <property type="entry name" value="FAD-linked_Oxidoreductase"/>
</dbReference>
<evidence type="ECO:0000256" key="5">
    <source>
        <dbReference type="ARBA" id="ARBA00023002"/>
    </source>
</evidence>
<dbReference type="Pfam" id="PF08031">
    <property type="entry name" value="BBE"/>
    <property type="match status" value="1"/>
</dbReference>
<dbReference type="PANTHER" id="PTHR42973:SF39">
    <property type="entry name" value="FAD-BINDING PCMH-TYPE DOMAIN-CONTAINING PROTEIN"/>
    <property type="match status" value="1"/>
</dbReference>
<evidence type="ECO:0000313" key="7">
    <source>
        <dbReference type="EMBL" id="NDV31774.1"/>
    </source>
</evidence>
<dbReference type="AlphaFoldDB" id="A0A6B2L472"/>
<sequence length="427" mass="45950">MVQFASQHNLCLSVAGTGHDFLHRHSLDGSLFVRTSLMKSVEWTSGGVVVGPGLTFAELHYAASKANRSLASGWATTVGIVGWSLGGGHGPLSPKLGLGSDQILGVQVVGPDGSLYTATETGTRRVGLDGKVEESGATDLLWAVRGGGGSTWGVITSLTLKTHDLPQGGYTSVSASLAGDLCSGEGTLLGLLDTYLAWAMTLDENWGGLAWFTPQKSNGTCSVVWSFNLIYLYQGSSSDPTFKATLQDLLNGAPALQPQVTTYPDMWSIVLTKALEPIIPVSYLAPSGTMPGGLPSILISRETVADGSLSQTLKSQIHNCFAQNCYSYQFYQDITGNINSPQDPNVSVNPGMRSAIFHLVVILPTLQDVPTFYKLGEYSYFSESAFSMDSWQNRYWGPNYPRLLQIKQTMDPQNKFWCHHCVGDTSL</sequence>
<protein>
    <recommendedName>
        <fullName evidence="6">FAD-binding PCMH-type domain-containing protein</fullName>
    </recommendedName>
</protein>
<dbReference type="InterPro" id="IPR016169">
    <property type="entry name" value="FAD-bd_PCMH_sub2"/>
</dbReference>
<organism evidence="7">
    <name type="scientific">Arcella intermedia</name>
    <dbReference type="NCBI Taxonomy" id="1963864"/>
    <lineage>
        <taxon>Eukaryota</taxon>
        <taxon>Amoebozoa</taxon>
        <taxon>Tubulinea</taxon>
        <taxon>Elardia</taxon>
        <taxon>Arcellinida</taxon>
        <taxon>Sphaerothecina</taxon>
        <taxon>Arcellidae</taxon>
        <taxon>Arcella</taxon>
    </lineage>
</organism>
<keyword evidence="4" id="KW-0274">FAD</keyword>
<dbReference type="Pfam" id="PF01565">
    <property type="entry name" value="FAD_binding_4"/>
    <property type="match status" value="1"/>
</dbReference>
<reference evidence="7" key="1">
    <citation type="journal article" date="2020" name="J. Eukaryot. Microbiol.">
        <title>De novo Sequencing, Assembly and Annotation of the Transcriptome for the Free-Living Testate Amoeba Arcella intermedia.</title>
        <authorList>
            <person name="Ribeiro G.M."/>
            <person name="Porfirio-Sousa A.L."/>
            <person name="Maurer-Alcala X.X."/>
            <person name="Katz L.A."/>
            <person name="Lahr D.J.G."/>
        </authorList>
    </citation>
    <scope>NUCLEOTIDE SEQUENCE</scope>
</reference>
<evidence type="ECO:0000256" key="2">
    <source>
        <dbReference type="ARBA" id="ARBA00005466"/>
    </source>
</evidence>
<dbReference type="PANTHER" id="PTHR42973">
    <property type="entry name" value="BINDING OXIDOREDUCTASE, PUTATIVE (AFU_ORTHOLOGUE AFUA_1G17690)-RELATED"/>
    <property type="match status" value="1"/>
</dbReference>
<proteinExistence type="inferred from homology"/>
<evidence type="ECO:0000256" key="3">
    <source>
        <dbReference type="ARBA" id="ARBA00022630"/>
    </source>
</evidence>
<dbReference type="InterPro" id="IPR006094">
    <property type="entry name" value="Oxid_FAD_bind_N"/>
</dbReference>
<evidence type="ECO:0000256" key="1">
    <source>
        <dbReference type="ARBA" id="ARBA00001974"/>
    </source>
</evidence>
<dbReference type="GO" id="GO:0016491">
    <property type="term" value="F:oxidoreductase activity"/>
    <property type="evidence" value="ECO:0007669"/>
    <property type="project" value="UniProtKB-KW"/>
</dbReference>
<evidence type="ECO:0000259" key="6">
    <source>
        <dbReference type="PROSITE" id="PS51387"/>
    </source>
</evidence>
<dbReference type="PROSITE" id="PS51387">
    <property type="entry name" value="FAD_PCMH"/>
    <property type="match status" value="1"/>
</dbReference>
<comment type="similarity">
    <text evidence="2">Belongs to the oxygen-dependent FAD-linked oxidoreductase family.</text>
</comment>
<dbReference type="InterPro" id="IPR016166">
    <property type="entry name" value="FAD-bd_PCMH"/>
</dbReference>